<dbReference type="GO" id="GO:0046677">
    <property type="term" value="P:response to antibiotic"/>
    <property type="evidence" value="ECO:0007669"/>
    <property type="project" value="UniProtKB-UniRule"/>
</dbReference>
<dbReference type="EMBL" id="BJXU01000059">
    <property type="protein sequence ID" value="GEN23777.1"/>
    <property type="molecule type" value="Genomic_DNA"/>
</dbReference>
<keyword evidence="14" id="KW-0961">Cell wall biogenesis/degradation</keyword>
<feature type="transmembrane region" description="Helical" evidence="14">
    <location>
        <begin position="85"/>
        <end position="103"/>
    </location>
</feature>
<keyword evidence="8 14" id="KW-1133">Transmembrane helix</keyword>
<evidence type="ECO:0000256" key="14">
    <source>
        <dbReference type="HAMAP-Rule" id="MF_01006"/>
    </source>
</evidence>
<keyword evidence="7 14" id="KW-0378">Hydrolase</keyword>
<comment type="subcellular location">
    <subcellularLocation>
        <location evidence="1 14">Cell membrane</location>
        <topology evidence="1 14">Multi-pass membrane protein</topology>
    </subcellularLocation>
</comment>
<accession>A0A1M7GFW0</accession>
<dbReference type="GO" id="GO:0071555">
    <property type="term" value="P:cell wall organization"/>
    <property type="evidence" value="ECO:0007669"/>
    <property type="project" value="UniProtKB-KW"/>
</dbReference>
<sequence>MDWLQILVLSLIQGFTEFLPVSSSAHLILVPVFSDWPDQGLAFDVALHVGSLVAVVLYFREELVRMTASWCTSLAGRGTDDDARLAWWVILATIPVGIAGLLVKDMLETHARSPQLLAFGLIVFGIVLGIVDWRCRGRRSEYQMNWKDALWIGLAQALALFPGTSRSGITMTMALLLGLNREASARFSFLLSIPVIVLAGGLEAVDLVRSGIDVDWFSLLLGALLSAISAYLCIHYFLAFIKRIGMQPFVIYRVLLGIALLWLFA</sequence>
<dbReference type="Proteomes" id="UP000184123">
    <property type="component" value="Unassembled WGS sequence"/>
</dbReference>
<evidence type="ECO:0000313" key="16">
    <source>
        <dbReference type="EMBL" id="SHM14749.1"/>
    </source>
</evidence>
<feature type="transmembrane region" description="Helical" evidence="14">
    <location>
        <begin position="115"/>
        <end position="133"/>
    </location>
</feature>
<dbReference type="NCBIfam" id="NF001393">
    <property type="entry name" value="PRK00281.2-4"/>
    <property type="match status" value="1"/>
</dbReference>
<keyword evidence="10 14" id="KW-0046">Antibiotic resistance</keyword>
<dbReference type="OrthoDB" id="9808289at2"/>
<organism evidence="16 17">
    <name type="scientific">Halomonas cupida</name>
    <dbReference type="NCBI Taxonomy" id="44933"/>
    <lineage>
        <taxon>Bacteria</taxon>
        <taxon>Pseudomonadati</taxon>
        <taxon>Pseudomonadota</taxon>
        <taxon>Gammaproteobacteria</taxon>
        <taxon>Oceanospirillales</taxon>
        <taxon>Halomonadaceae</taxon>
        <taxon>Halomonas</taxon>
    </lineage>
</organism>
<dbReference type="EC" id="3.6.1.27" evidence="3 14"/>
<keyword evidence="9 14" id="KW-0472">Membrane</keyword>
<dbReference type="RefSeq" id="WP_073435347.1">
    <property type="nucleotide sequence ID" value="NZ_BJXU01000059.1"/>
</dbReference>
<evidence type="ECO:0000256" key="3">
    <source>
        <dbReference type="ARBA" id="ARBA00012374"/>
    </source>
</evidence>
<name>A0A1M7GFW0_9GAMM</name>
<dbReference type="NCBIfam" id="TIGR00753">
    <property type="entry name" value="undec_PP_bacA"/>
    <property type="match status" value="1"/>
</dbReference>
<keyword evidence="18" id="KW-1185">Reference proteome</keyword>
<dbReference type="GO" id="GO:0009252">
    <property type="term" value="P:peptidoglycan biosynthetic process"/>
    <property type="evidence" value="ECO:0007669"/>
    <property type="project" value="UniProtKB-KW"/>
</dbReference>
<keyword evidence="6 14" id="KW-0812">Transmembrane</keyword>
<evidence type="ECO:0000313" key="18">
    <source>
        <dbReference type="Proteomes" id="UP000321726"/>
    </source>
</evidence>
<evidence type="ECO:0000313" key="15">
    <source>
        <dbReference type="EMBL" id="GEN23777.1"/>
    </source>
</evidence>
<feature type="transmembrane region" description="Helical" evidence="14">
    <location>
        <begin position="185"/>
        <end position="205"/>
    </location>
</feature>
<evidence type="ECO:0000256" key="11">
    <source>
        <dbReference type="ARBA" id="ARBA00032707"/>
    </source>
</evidence>
<dbReference type="Proteomes" id="UP000321726">
    <property type="component" value="Unassembled WGS sequence"/>
</dbReference>
<dbReference type="PANTHER" id="PTHR30622">
    <property type="entry name" value="UNDECAPRENYL-DIPHOSPHATASE"/>
    <property type="match status" value="1"/>
</dbReference>
<evidence type="ECO:0000256" key="13">
    <source>
        <dbReference type="ARBA" id="ARBA00047594"/>
    </source>
</evidence>
<comment type="catalytic activity">
    <reaction evidence="13 14">
        <text>di-trans,octa-cis-undecaprenyl diphosphate + H2O = di-trans,octa-cis-undecaprenyl phosphate + phosphate + H(+)</text>
        <dbReference type="Rhea" id="RHEA:28094"/>
        <dbReference type="ChEBI" id="CHEBI:15377"/>
        <dbReference type="ChEBI" id="CHEBI:15378"/>
        <dbReference type="ChEBI" id="CHEBI:43474"/>
        <dbReference type="ChEBI" id="CHEBI:58405"/>
        <dbReference type="ChEBI" id="CHEBI:60392"/>
        <dbReference type="EC" id="3.6.1.27"/>
    </reaction>
</comment>
<protein>
    <recommendedName>
        <fullName evidence="4 14">Undecaprenyl-diphosphatase</fullName>
        <ecNumber evidence="3 14">3.6.1.27</ecNumber>
    </recommendedName>
    <alternativeName>
        <fullName evidence="12 14">Bacitracin resistance protein</fullName>
    </alternativeName>
    <alternativeName>
        <fullName evidence="11 14">Undecaprenyl pyrophosphate phosphatase</fullName>
    </alternativeName>
</protein>
<gene>
    <name evidence="14 15" type="primary">uppP</name>
    <name evidence="15" type="ORF">HCU01_17260</name>
    <name evidence="16" type="ORF">SAMN05660971_02320</name>
</gene>
<evidence type="ECO:0000256" key="4">
    <source>
        <dbReference type="ARBA" id="ARBA00021581"/>
    </source>
</evidence>
<comment type="miscellaneous">
    <text evidence="14">Bacitracin is thought to be involved in the inhibition of peptidoglycan synthesis by sequestering undecaprenyl diphosphate, thereby reducing the pool of lipid carrier available.</text>
</comment>
<dbReference type="GO" id="GO:0008360">
    <property type="term" value="P:regulation of cell shape"/>
    <property type="evidence" value="ECO:0007669"/>
    <property type="project" value="UniProtKB-KW"/>
</dbReference>
<evidence type="ECO:0000256" key="2">
    <source>
        <dbReference type="ARBA" id="ARBA00010621"/>
    </source>
</evidence>
<dbReference type="GO" id="GO:0050380">
    <property type="term" value="F:undecaprenyl-diphosphatase activity"/>
    <property type="evidence" value="ECO:0007669"/>
    <property type="project" value="UniProtKB-UniRule"/>
</dbReference>
<dbReference type="EMBL" id="FRCA01000005">
    <property type="protein sequence ID" value="SHM14749.1"/>
    <property type="molecule type" value="Genomic_DNA"/>
</dbReference>
<feature type="transmembrane region" description="Helical" evidence="14">
    <location>
        <begin position="154"/>
        <end position="179"/>
    </location>
</feature>
<evidence type="ECO:0000256" key="9">
    <source>
        <dbReference type="ARBA" id="ARBA00023136"/>
    </source>
</evidence>
<dbReference type="Pfam" id="PF02673">
    <property type="entry name" value="BacA"/>
    <property type="match status" value="1"/>
</dbReference>
<evidence type="ECO:0000256" key="7">
    <source>
        <dbReference type="ARBA" id="ARBA00022801"/>
    </source>
</evidence>
<evidence type="ECO:0000256" key="5">
    <source>
        <dbReference type="ARBA" id="ARBA00022475"/>
    </source>
</evidence>
<reference evidence="15 18" key="2">
    <citation type="submission" date="2019-07" db="EMBL/GenBank/DDBJ databases">
        <title>Whole genome shotgun sequence of Halomonas cupida NBRC 102219.</title>
        <authorList>
            <person name="Hosoyama A."/>
            <person name="Uohara A."/>
            <person name="Ohji S."/>
            <person name="Ichikawa N."/>
        </authorList>
    </citation>
    <scope>NUCLEOTIDE SEQUENCE [LARGE SCALE GENOMIC DNA]</scope>
    <source>
        <strain evidence="15 18">NBRC 102219</strain>
    </source>
</reference>
<keyword evidence="14" id="KW-0133">Cell shape</keyword>
<reference evidence="16 17" key="1">
    <citation type="submission" date="2016-11" db="EMBL/GenBank/DDBJ databases">
        <authorList>
            <person name="Jaros S."/>
            <person name="Januszkiewicz K."/>
            <person name="Wedrychowicz H."/>
        </authorList>
    </citation>
    <scope>NUCLEOTIDE SEQUENCE [LARGE SCALE GENOMIC DNA]</scope>
    <source>
        <strain evidence="16 17">DSM 4740</strain>
    </source>
</reference>
<feature type="transmembrane region" description="Helical" evidence="14">
    <location>
        <begin position="40"/>
        <end position="59"/>
    </location>
</feature>
<evidence type="ECO:0000256" key="6">
    <source>
        <dbReference type="ARBA" id="ARBA00022692"/>
    </source>
</evidence>
<dbReference type="AlphaFoldDB" id="A0A1M7GFW0"/>
<evidence type="ECO:0000313" key="17">
    <source>
        <dbReference type="Proteomes" id="UP000184123"/>
    </source>
</evidence>
<dbReference type="PANTHER" id="PTHR30622:SF4">
    <property type="entry name" value="UNDECAPRENYL-DIPHOSPHATASE"/>
    <property type="match status" value="1"/>
</dbReference>
<keyword evidence="14" id="KW-0573">Peptidoglycan synthesis</keyword>
<comment type="similarity">
    <text evidence="2 14">Belongs to the UppP family.</text>
</comment>
<proteinExistence type="inferred from homology"/>
<feature type="transmembrane region" description="Helical" evidence="14">
    <location>
        <begin position="217"/>
        <end position="238"/>
    </location>
</feature>
<dbReference type="GO" id="GO:0005886">
    <property type="term" value="C:plasma membrane"/>
    <property type="evidence" value="ECO:0007669"/>
    <property type="project" value="UniProtKB-SubCell"/>
</dbReference>
<dbReference type="HAMAP" id="MF_01006">
    <property type="entry name" value="Undec_diphosphatase"/>
    <property type="match status" value="1"/>
</dbReference>
<dbReference type="STRING" id="44933.SAMN05660971_02320"/>
<evidence type="ECO:0000256" key="1">
    <source>
        <dbReference type="ARBA" id="ARBA00004651"/>
    </source>
</evidence>
<evidence type="ECO:0000256" key="10">
    <source>
        <dbReference type="ARBA" id="ARBA00023251"/>
    </source>
</evidence>
<dbReference type="InterPro" id="IPR003824">
    <property type="entry name" value="UppP"/>
</dbReference>
<evidence type="ECO:0000256" key="8">
    <source>
        <dbReference type="ARBA" id="ARBA00022989"/>
    </source>
</evidence>
<evidence type="ECO:0000256" key="12">
    <source>
        <dbReference type="ARBA" id="ARBA00032932"/>
    </source>
</evidence>
<feature type="transmembrane region" description="Helical" evidence="14">
    <location>
        <begin position="244"/>
        <end position="264"/>
    </location>
</feature>
<keyword evidence="5 14" id="KW-1003">Cell membrane</keyword>
<comment type="function">
    <text evidence="14">Catalyzes the dephosphorylation of undecaprenyl diphosphate (UPP). Confers resistance to bacitracin.</text>
</comment>